<dbReference type="Proteomes" id="UP000595437">
    <property type="component" value="Chromosome 11"/>
</dbReference>
<accession>A0A7T8H3K7</accession>
<reference evidence="2" key="1">
    <citation type="submission" date="2021-01" db="EMBL/GenBank/DDBJ databases">
        <title>Caligus Genome Assembly.</title>
        <authorList>
            <person name="Gallardo-Escarate C."/>
        </authorList>
    </citation>
    <scope>NUCLEOTIDE SEQUENCE [LARGE SCALE GENOMIC DNA]</scope>
</reference>
<evidence type="ECO:0000313" key="2">
    <source>
        <dbReference type="Proteomes" id="UP000595437"/>
    </source>
</evidence>
<keyword evidence="2" id="KW-1185">Reference proteome</keyword>
<name>A0A7T8H3K7_CALRO</name>
<evidence type="ECO:0000313" key="1">
    <source>
        <dbReference type="EMBL" id="QQP42486.1"/>
    </source>
</evidence>
<proteinExistence type="predicted"/>
<gene>
    <name evidence="1" type="ORF">FKW44_017170</name>
</gene>
<sequence>MLRHGFNVECPGYELAGQAIHFQVGAGAQFINVNPTNPNAAAADVLAAFKSGDLMVRRSDFSDMEINILRLFASPLPAAIVPVNQVRLQISSCVHIPAITVNILAANVAPPPIGPTDFTSNNIVQFIGTLARQRAETGDCVSGFYKAVNMYYGYIVPRTRDPVQLYLPREGILAGNSQSLLKWQPQLGRKL</sequence>
<organism evidence="1 2">
    <name type="scientific">Caligus rogercresseyi</name>
    <name type="common">Sea louse</name>
    <dbReference type="NCBI Taxonomy" id="217165"/>
    <lineage>
        <taxon>Eukaryota</taxon>
        <taxon>Metazoa</taxon>
        <taxon>Ecdysozoa</taxon>
        <taxon>Arthropoda</taxon>
        <taxon>Crustacea</taxon>
        <taxon>Multicrustacea</taxon>
        <taxon>Hexanauplia</taxon>
        <taxon>Copepoda</taxon>
        <taxon>Siphonostomatoida</taxon>
        <taxon>Caligidae</taxon>
        <taxon>Caligus</taxon>
    </lineage>
</organism>
<protein>
    <submittedName>
        <fullName evidence="1">Uncharacterized protein</fullName>
    </submittedName>
</protein>
<dbReference type="EMBL" id="CP045900">
    <property type="protein sequence ID" value="QQP42486.1"/>
    <property type="molecule type" value="Genomic_DNA"/>
</dbReference>
<dbReference type="AlphaFoldDB" id="A0A7T8H3K7"/>